<evidence type="ECO:0000256" key="12">
    <source>
        <dbReference type="ARBA" id="ARBA00023125"/>
    </source>
</evidence>
<dbReference type="GO" id="GO:0003677">
    <property type="term" value="F:DNA binding"/>
    <property type="evidence" value="ECO:0007669"/>
    <property type="project" value="UniProtKB-KW"/>
</dbReference>
<dbReference type="SUPFAM" id="SSF55464">
    <property type="entry name" value="Origin of replication-binding domain, RBD-like"/>
    <property type="match status" value="1"/>
</dbReference>
<evidence type="ECO:0000256" key="3">
    <source>
        <dbReference type="ARBA" id="ARBA00022679"/>
    </source>
</evidence>
<proteinExistence type="predicted"/>
<dbReference type="Gene3D" id="3.40.1310.20">
    <property type="match status" value="1"/>
</dbReference>
<dbReference type="GO" id="GO:0006260">
    <property type="term" value="P:DNA replication"/>
    <property type="evidence" value="ECO:0007669"/>
    <property type="project" value="UniProtKB-KW"/>
</dbReference>
<dbReference type="PRINTS" id="PR00228">
    <property type="entry name" value="GEMCOATCLVL1"/>
</dbReference>
<evidence type="ECO:0000256" key="10">
    <source>
        <dbReference type="ARBA" id="ARBA00022801"/>
    </source>
</evidence>
<dbReference type="GO" id="GO:0000166">
    <property type="term" value="F:nucleotide binding"/>
    <property type="evidence" value="ECO:0007669"/>
    <property type="project" value="UniProtKB-KW"/>
</dbReference>
<dbReference type="GO" id="GO:0004519">
    <property type="term" value="F:endonuclease activity"/>
    <property type="evidence" value="ECO:0007669"/>
    <property type="project" value="UniProtKB-KW"/>
</dbReference>
<evidence type="ECO:0000256" key="5">
    <source>
        <dbReference type="ARBA" id="ARBA00022705"/>
    </source>
</evidence>
<keyword evidence="6" id="KW-0540">Nuclease</keyword>
<dbReference type="GO" id="GO:0042025">
    <property type="term" value="C:host cell nucleus"/>
    <property type="evidence" value="ECO:0007669"/>
    <property type="project" value="UniProtKB-SubCell"/>
</dbReference>
<keyword evidence="4" id="KW-0548">Nucleotidyltransferase</keyword>
<comment type="subcellular location">
    <subcellularLocation>
        <location evidence="1">Host nucleus</location>
    </subcellularLocation>
</comment>
<dbReference type="GO" id="GO:0016787">
    <property type="term" value="F:hydrolase activity"/>
    <property type="evidence" value="ECO:0007669"/>
    <property type="project" value="UniProtKB-KW"/>
</dbReference>
<dbReference type="InterPro" id="IPR001301">
    <property type="entry name" value="Gemini_AL1_CLV"/>
</dbReference>
<dbReference type="GO" id="GO:0016779">
    <property type="term" value="F:nucleotidyltransferase activity"/>
    <property type="evidence" value="ECO:0007669"/>
    <property type="project" value="UniProtKB-KW"/>
</dbReference>
<keyword evidence="2" id="KW-1048">Host nucleus</keyword>
<dbReference type="PROSITE" id="PS52020">
    <property type="entry name" value="CRESS_DNA_REP"/>
    <property type="match status" value="1"/>
</dbReference>
<organism evidence="14">
    <name type="scientific">Genomoviridae sp</name>
    <dbReference type="NCBI Taxonomy" id="2202565"/>
    <lineage>
        <taxon>Viruses</taxon>
        <taxon>Monodnaviria</taxon>
        <taxon>Shotokuvirae</taxon>
        <taxon>Cressdnaviricota</taxon>
        <taxon>Repensiviricetes</taxon>
        <taxon>Geplafuvirales</taxon>
        <taxon>Genomoviridae</taxon>
    </lineage>
</organism>
<evidence type="ECO:0000259" key="13">
    <source>
        <dbReference type="PROSITE" id="PS52020"/>
    </source>
</evidence>
<keyword evidence="3" id="KW-0808">Transferase</keyword>
<evidence type="ECO:0000256" key="7">
    <source>
        <dbReference type="ARBA" id="ARBA00022723"/>
    </source>
</evidence>
<sequence length="329" mass="36517">MPSFDLHCRYALITYSQCGDLSPAVVGEFFDGLGFKCVVGRENHADGGLHLHCFVDFGRKRRFRRAGVFDLEGRHPNISPSRGTPEKGWDYACKDGDVCFQSLDRPAISEGGGGNGGTRDKWATITGACDRESFWDLVHELDPKSAACSFTQLQKYCDWKFAPVPPVYGTPDGISFTGGDVDGRDDWLSQSGIGSGEALIGRCMSICVYGESRTGKTLWARSLGPHIYCVGLVSGDECLKAPNADYAVFDDIRGGIKFFPSFKEWLGCQAWVSVKCLYREPKLVKWGKPSIWLSNTDPRDYMENSDIEWMNKNCIFVEVSSAIFRANTE</sequence>
<protein>
    <submittedName>
        <fullName evidence="14">Replication-associated protein</fullName>
    </submittedName>
</protein>
<keyword evidence="11" id="KW-0190">Covalent protein-DNA linkage</keyword>
<evidence type="ECO:0000256" key="9">
    <source>
        <dbReference type="ARBA" id="ARBA00022759"/>
    </source>
</evidence>
<evidence type="ECO:0000256" key="4">
    <source>
        <dbReference type="ARBA" id="ARBA00022695"/>
    </source>
</evidence>
<keyword evidence="8" id="KW-0547">Nucleotide-binding</keyword>
<name>A0A858NEY8_9VIRU</name>
<dbReference type="InterPro" id="IPR049912">
    <property type="entry name" value="CRESS_DNA_REP"/>
</dbReference>
<dbReference type="GO" id="GO:0005198">
    <property type="term" value="F:structural molecule activity"/>
    <property type="evidence" value="ECO:0007669"/>
    <property type="project" value="InterPro"/>
</dbReference>
<keyword evidence="9" id="KW-0255">Endonuclease</keyword>
<dbReference type="EMBL" id="MT309830">
    <property type="protein sequence ID" value="QJB18578.1"/>
    <property type="molecule type" value="Genomic_DNA"/>
</dbReference>
<feature type="domain" description="CRESS-DNA virus Rep endonuclease" evidence="13">
    <location>
        <begin position="5"/>
        <end position="106"/>
    </location>
</feature>
<dbReference type="GO" id="GO:0046872">
    <property type="term" value="F:metal ion binding"/>
    <property type="evidence" value="ECO:0007669"/>
    <property type="project" value="UniProtKB-KW"/>
</dbReference>
<evidence type="ECO:0000256" key="6">
    <source>
        <dbReference type="ARBA" id="ARBA00022722"/>
    </source>
</evidence>
<evidence type="ECO:0000256" key="1">
    <source>
        <dbReference type="ARBA" id="ARBA00004147"/>
    </source>
</evidence>
<keyword evidence="7" id="KW-0479">Metal-binding</keyword>
<keyword evidence="5" id="KW-0235">DNA replication</keyword>
<reference evidence="14" key="1">
    <citation type="submission" date="2020-04" db="EMBL/GenBank/DDBJ databases">
        <title>Genomes of microviruses in a sewage oxidation pond.</title>
        <authorList>
            <person name="Schreck J."/>
            <person name="Kraberger S."/>
            <person name="Scotch M."/>
            <person name="Halden R.U."/>
            <person name="Varsani A."/>
        </authorList>
    </citation>
    <scope>NUCLEOTIDE SEQUENCE</scope>
    <source>
        <strain evidence="14">6538_299</strain>
    </source>
</reference>
<evidence type="ECO:0000313" key="14">
    <source>
        <dbReference type="EMBL" id="QJB18578.1"/>
    </source>
</evidence>
<keyword evidence="12" id="KW-0238">DNA-binding</keyword>
<evidence type="ECO:0000256" key="8">
    <source>
        <dbReference type="ARBA" id="ARBA00022741"/>
    </source>
</evidence>
<accession>A0A858NEY8</accession>
<evidence type="ECO:0000256" key="2">
    <source>
        <dbReference type="ARBA" id="ARBA00022562"/>
    </source>
</evidence>
<keyword evidence="10" id="KW-0378">Hydrolase</keyword>
<evidence type="ECO:0000256" key="11">
    <source>
        <dbReference type="ARBA" id="ARBA00023124"/>
    </source>
</evidence>